<dbReference type="SUPFAM" id="SSF110849">
    <property type="entry name" value="ParB/Sulfiredoxin"/>
    <property type="match status" value="1"/>
</dbReference>
<evidence type="ECO:0008006" key="3">
    <source>
        <dbReference type="Google" id="ProtNLM"/>
    </source>
</evidence>
<dbReference type="InterPro" id="IPR036086">
    <property type="entry name" value="ParB/Sulfiredoxin_sf"/>
</dbReference>
<name>A0A1H0DA18_9BACT</name>
<organism evidence="1 2">
    <name type="scientific">Desulfonauticus submarinus</name>
    <dbReference type="NCBI Taxonomy" id="206665"/>
    <lineage>
        <taxon>Bacteria</taxon>
        <taxon>Pseudomonadati</taxon>
        <taxon>Thermodesulfobacteriota</taxon>
        <taxon>Desulfovibrionia</taxon>
        <taxon>Desulfovibrionales</taxon>
        <taxon>Desulfonauticaceae</taxon>
        <taxon>Desulfonauticus</taxon>
    </lineage>
</organism>
<dbReference type="STRING" id="206665.SAMN04488516_10489"/>
<gene>
    <name evidence="1" type="ORF">SAMN04488516_10489</name>
</gene>
<protein>
    <recommendedName>
        <fullName evidence="3">ParB/Sulfiredoxin domain-containing protein</fullName>
    </recommendedName>
</protein>
<dbReference type="EMBL" id="FNIN01000004">
    <property type="protein sequence ID" value="SDN66939.1"/>
    <property type="molecule type" value="Genomic_DNA"/>
</dbReference>
<reference evidence="1 2" key="1">
    <citation type="submission" date="2016-10" db="EMBL/GenBank/DDBJ databases">
        <authorList>
            <person name="de Groot N.N."/>
        </authorList>
    </citation>
    <scope>NUCLEOTIDE SEQUENCE [LARGE SCALE GENOMIC DNA]</scope>
    <source>
        <strain evidence="1 2">DSM 15269</strain>
    </source>
</reference>
<dbReference type="AlphaFoldDB" id="A0A1H0DA18"/>
<dbReference type="RefSeq" id="WP_092064838.1">
    <property type="nucleotide sequence ID" value="NZ_FNIN01000004.1"/>
</dbReference>
<proteinExistence type="predicted"/>
<dbReference type="OrthoDB" id="5449294at2"/>
<accession>A0A1H0DA18</accession>
<keyword evidence="2" id="KW-1185">Reference proteome</keyword>
<evidence type="ECO:0000313" key="2">
    <source>
        <dbReference type="Proteomes" id="UP000199602"/>
    </source>
</evidence>
<dbReference type="Proteomes" id="UP000199602">
    <property type="component" value="Unassembled WGS sequence"/>
</dbReference>
<sequence>MLALKEKLSLIDPNQIITENPWILWPKEPCPELLKSLEYLGQLEPILIFQEQEKIFLIHGYKRTLALKNLKKNILALKIEKKSPKKLGFIYYSLNNLPYPAQWALVKAFRFFSKFKLSSQELAILGIHPKGLQLKLLNNWIKLPKKWDNLLQLEHLDLEIGGLVKNFSLNEQEVLFLLFKDLKWSKSNQKKVLQWLNEISLKTQKQLNSLLEEMNIFTVLSSNLSPQDKIKKILNLVWKYRYPLLSQTHSKILNHLKNLQAGTGWTIDHPFQLENSNLIFKGKFSNPKDLSHAIEELKLIAKQNPWANWESFLDI</sequence>
<evidence type="ECO:0000313" key="1">
    <source>
        <dbReference type="EMBL" id="SDN66939.1"/>
    </source>
</evidence>